<proteinExistence type="predicted"/>
<reference evidence="2" key="1">
    <citation type="submission" date="2013-07" db="EMBL/GenBank/DDBJ databases">
        <title>The Genome Sequence of Cryptococcus dejecticola CBS10117.</title>
        <authorList>
            <consortium name="The Broad Institute Genome Sequencing Platform"/>
            <person name="Cuomo C."/>
            <person name="Litvintseva A."/>
            <person name="Chen Y."/>
            <person name="Heitman J."/>
            <person name="Sun S."/>
            <person name="Springer D."/>
            <person name="Dromer F."/>
            <person name="Young S.K."/>
            <person name="Zeng Q."/>
            <person name="Gargeya S."/>
            <person name="Fitzgerald M."/>
            <person name="Abouelleil A."/>
            <person name="Alvarado L."/>
            <person name="Berlin A.M."/>
            <person name="Chapman S.B."/>
            <person name="Dewar J."/>
            <person name="Goldberg J."/>
            <person name="Griggs A."/>
            <person name="Gujja S."/>
            <person name="Hansen M."/>
            <person name="Howarth C."/>
            <person name="Imamovic A."/>
            <person name="Larimer J."/>
            <person name="McCowan C."/>
            <person name="Murphy C."/>
            <person name="Pearson M."/>
            <person name="Priest M."/>
            <person name="Roberts A."/>
            <person name="Saif S."/>
            <person name="Shea T."/>
            <person name="Sykes S."/>
            <person name="Wortman J."/>
            <person name="Nusbaum C."/>
            <person name="Birren B."/>
        </authorList>
    </citation>
    <scope>NUCLEOTIDE SEQUENCE [LARGE SCALE GENOMIC DNA]</scope>
    <source>
        <strain evidence="2">CBS 10117</strain>
    </source>
</reference>
<feature type="signal peptide" evidence="1">
    <location>
        <begin position="1"/>
        <end position="23"/>
    </location>
</feature>
<dbReference type="EMBL" id="KI894033">
    <property type="protein sequence ID" value="OBR83810.1"/>
    <property type="molecule type" value="Genomic_DNA"/>
</dbReference>
<dbReference type="Proteomes" id="UP000078595">
    <property type="component" value="Chromosome 7"/>
</dbReference>
<dbReference type="GeneID" id="28969792"/>
<dbReference type="KEGG" id="kdj:28969792"/>
<accession>A0A1A6A180</accession>
<keyword evidence="4" id="KW-1185">Reference proteome</keyword>
<feature type="chain" id="PRO_5008342006" evidence="1">
    <location>
        <begin position="24"/>
        <end position="146"/>
    </location>
</feature>
<dbReference type="EMBL" id="CP144536">
    <property type="protein sequence ID" value="WWC63470.1"/>
    <property type="molecule type" value="Genomic_DNA"/>
</dbReference>
<protein>
    <submittedName>
        <fullName evidence="2">Uncharacterized protein</fullName>
    </submittedName>
</protein>
<reference evidence="3" key="3">
    <citation type="submission" date="2024-02" db="EMBL/GenBank/DDBJ databases">
        <title>Comparative genomics of Cryptococcus and Kwoniella reveals pathogenesis evolution and contrasting modes of karyotype evolution via chromosome fusion or intercentromeric recombination.</title>
        <authorList>
            <person name="Coelho M.A."/>
            <person name="David-Palma M."/>
            <person name="Shea T."/>
            <person name="Bowers K."/>
            <person name="McGinley-Smith S."/>
            <person name="Mohammad A.W."/>
            <person name="Gnirke A."/>
            <person name="Yurkov A.M."/>
            <person name="Nowrousian M."/>
            <person name="Sun S."/>
            <person name="Cuomo C.A."/>
            <person name="Heitman J."/>
        </authorList>
    </citation>
    <scope>NUCLEOTIDE SEQUENCE</scope>
    <source>
        <strain evidence="3">CBS 10117</strain>
    </source>
</reference>
<dbReference type="AlphaFoldDB" id="A0A1A6A180"/>
<dbReference type="OrthoDB" id="10445700at2759"/>
<evidence type="ECO:0000256" key="1">
    <source>
        <dbReference type="SAM" id="SignalP"/>
    </source>
</evidence>
<sequence>MLYAKSFLVYATILGMLGYQALAANHAKYKISLPEGSKITSVGDDKVLATGPKSYEFDAFDESGKLEERNFDWVGLSDKDSEKWKIQLTASAGYPWSEDKVATYTLSLKEPWVTIPDNFQAAHLSSEESSFECLIEPCGPPPVFDA</sequence>
<evidence type="ECO:0000313" key="4">
    <source>
        <dbReference type="Proteomes" id="UP000078595"/>
    </source>
</evidence>
<gene>
    <name evidence="2" type="ORF">I303_06093</name>
    <name evidence="3" type="ORF">I303_106073</name>
</gene>
<name>A0A1A6A180_9TREE</name>
<keyword evidence="1" id="KW-0732">Signal</keyword>
<evidence type="ECO:0000313" key="3">
    <source>
        <dbReference type="EMBL" id="WWC63470.1"/>
    </source>
</evidence>
<evidence type="ECO:0000313" key="2">
    <source>
        <dbReference type="EMBL" id="OBR83810.1"/>
    </source>
</evidence>
<dbReference type="VEuPathDB" id="FungiDB:I303_06093"/>
<reference evidence="3" key="2">
    <citation type="submission" date="2013-07" db="EMBL/GenBank/DDBJ databases">
        <authorList>
            <consortium name="The Broad Institute Genome Sequencing Platform"/>
            <person name="Cuomo C."/>
            <person name="Litvintseva A."/>
            <person name="Chen Y."/>
            <person name="Heitman J."/>
            <person name="Sun S."/>
            <person name="Springer D."/>
            <person name="Dromer F."/>
            <person name="Young S.K."/>
            <person name="Zeng Q."/>
            <person name="Gargeya S."/>
            <person name="Fitzgerald M."/>
            <person name="Abouelleil A."/>
            <person name="Alvarado L."/>
            <person name="Berlin A.M."/>
            <person name="Chapman S.B."/>
            <person name="Dewar J."/>
            <person name="Goldberg J."/>
            <person name="Griggs A."/>
            <person name="Gujja S."/>
            <person name="Hansen M."/>
            <person name="Howarth C."/>
            <person name="Imamovic A."/>
            <person name="Larimer J."/>
            <person name="McCowan C."/>
            <person name="Murphy C."/>
            <person name="Pearson M."/>
            <person name="Priest M."/>
            <person name="Roberts A."/>
            <person name="Saif S."/>
            <person name="Shea T."/>
            <person name="Sykes S."/>
            <person name="Wortman J."/>
            <person name="Nusbaum C."/>
            <person name="Birren B."/>
        </authorList>
    </citation>
    <scope>NUCLEOTIDE SEQUENCE</scope>
    <source>
        <strain evidence="3">CBS 10117</strain>
    </source>
</reference>
<organism evidence="2">
    <name type="scientific">Kwoniella dejecticola CBS 10117</name>
    <dbReference type="NCBI Taxonomy" id="1296121"/>
    <lineage>
        <taxon>Eukaryota</taxon>
        <taxon>Fungi</taxon>
        <taxon>Dikarya</taxon>
        <taxon>Basidiomycota</taxon>
        <taxon>Agaricomycotina</taxon>
        <taxon>Tremellomycetes</taxon>
        <taxon>Tremellales</taxon>
        <taxon>Cryptococcaceae</taxon>
        <taxon>Kwoniella</taxon>
    </lineage>
</organism>
<dbReference type="RefSeq" id="XP_018261652.1">
    <property type="nucleotide sequence ID" value="XM_018409379.1"/>
</dbReference>